<name>A0ABV1EQG3_9FIRM</name>
<proteinExistence type="predicted"/>
<protein>
    <submittedName>
        <fullName evidence="3">Single-stranded DNA-binding protein</fullName>
    </submittedName>
</protein>
<evidence type="ECO:0000313" key="4">
    <source>
        <dbReference type="Proteomes" id="UP001440599"/>
    </source>
</evidence>
<dbReference type="SUPFAM" id="SSF50249">
    <property type="entry name" value="Nucleic acid-binding proteins"/>
    <property type="match status" value="1"/>
</dbReference>
<keyword evidence="4" id="KW-1185">Reference proteome</keyword>
<sequence>MDMQTGWNENRALLRGTAEAAPVWSHESHGVEYDTFPLTVLRLSGLQDRLNVIVPRPLLEQYPVRAGMEVEVEGEVRSFNNKSGQGSRLVITLYAKDLRSGGGEHDNRLALAGVLCKPPVLRRTPLGREICDLMLAVNRRYGRADYLPCIAWGGLARYCGALEVGDGVRLEGRLQSRSYTKVQDGISQERTAYEVSIMHLEAVETQSGCAAE</sequence>
<dbReference type="CDD" id="cd04496">
    <property type="entry name" value="SSB_OBF"/>
    <property type="match status" value="1"/>
</dbReference>
<keyword evidence="1 2" id="KW-0238">DNA-binding</keyword>
<dbReference type="EMBL" id="JBBMFT010000002">
    <property type="protein sequence ID" value="MEQ2455856.1"/>
    <property type="molecule type" value="Genomic_DNA"/>
</dbReference>
<dbReference type="NCBIfam" id="NF004476">
    <property type="entry name" value="PRK05813.1"/>
    <property type="match status" value="1"/>
</dbReference>
<dbReference type="RefSeq" id="WP_349139456.1">
    <property type="nucleotide sequence ID" value="NZ_JBBMFT010000002.1"/>
</dbReference>
<dbReference type="GO" id="GO:0003677">
    <property type="term" value="F:DNA binding"/>
    <property type="evidence" value="ECO:0007669"/>
    <property type="project" value="UniProtKB-KW"/>
</dbReference>
<reference evidence="3 4" key="1">
    <citation type="submission" date="2024-03" db="EMBL/GenBank/DDBJ databases">
        <title>Human intestinal bacterial collection.</title>
        <authorList>
            <person name="Pauvert C."/>
            <person name="Hitch T.C.A."/>
            <person name="Clavel T."/>
        </authorList>
    </citation>
    <scope>NUCLEOTIDE SEQUENCE [LARGE SCALE GENOMIC DNA]</scope>
    <source>
        <strain evidence="3 4">CLA-AP-H34</strain>
    </source>
</reference>
<evidence type="ECO:0000256" key="1">
    <source>
        <dbReference type="ARBA" id="ARBA00023125"/>
    </source>
</evidence>
<dbReference type="Gene3D" id="2.40.50.140">
    <property type="entry name" value="Nucleic acid-binding proteins"/>
    <property type="match status" value="2"/>
</dbReference>
<dbReference type="InterPro" id="IPR000424">
    <property type="entry name" value="Primosome_PriB/ssb"/>
</dbReference>
<comment type="caution">
    <text evidence="3">The sequence shown here is derived from an EMBL/GenBank/DDBJ whole genome shotgun (WGS) entry which is preliminary data.</text>
</comment>
<evidence type="ECO:0000256" key="2">
    <source>
        <dbReference type="PROSITE-ProRule" id="PRU00252"/>
    </source>
</evidence>
<gene>
    <name evidence="3" type="ORF">WMO45_04920</name>
</gene>
<dbReference type="Pfam" id="PF00436">
    <property type="entry name" value="SSB"/>
    <property type="match status" value="1"/>
</dbReference>
<evidence type="ECO:0000313" key="3">
    <source>
        <dbReference type="EMBL" id="MEQ2455856.1"/>
    </source>
</evidence>
<dbReference type="Proteomes" id="UP001440599">
    <property type="component" value="Unassembled WGS sequence"/>
</dbReference>
<accession>A0ABV1EQG3</accession>
<organism evidence="3 4">
    <name type="scientific">Flavonifractor hominis</name>
    <dbReference type="NCBI Taxonomy" id="3133178"/>
    <lineage>
        <taxon>Bacteria</taxon>
        <taxon>Bacillati</taxon>
        <taxon>Bacillota</taxon>
        <taxon>Clostridia</taxon>
        <taxon>Eubacteriales</taxon>
        <taxon>Oscillospiraceae</taxon>
        <taxon>Flavonifractor</taxon>
    </lineage>
</organism>
<dbReference type="PROSITE" id="PS50935">
    <property type="entry name" value="SSB"/>
    <property type="match status" value="1"/>
</dbReference>
<dbReference type="InterPro" id="IPR012340">
    <property type="entry name" value="NA-bd_OB-fold"/>
</dbReference>